<reference evidence="2 3" key="1">
    <citation type="journal article" date="2023" name="Hortic Res">
        <title>Pangenome of water caltrop reveals structural variations and asymmetric subgenome divergence after allopolyploidization.</title>
        <authorList>
            <person name="Zhang X."/>
            <person name="Chen Y."/>
            <person name="Wang L."/>
            <person name="Yuan Y."/>
            <person name="Fang M."/>
            <person name="Shi L."/>
            <person name="Lu R."/>
            <person name="Comes H.P."/>
            <person name="Ma Y."/>
            <person name="Chen Y."/>
            <person name="Huang G."/>
            <person name="Zhou Y."/>
            <person name="Zheng Z."/>
            <person name="Qiu Y."/>
        </authorList>
    </citation>
    <scope>NUCLEOTIDE SEQUENCE [LARGE SCALE GENOMIC DNA]</scope>
    <source>
        <tissue evidence="2">Roots</tissue>
    </source>
</reference>
<name>A0AAN7JZ13_9MYRT</name>
<gene>
    <name evidence="2" type="ORF">SAY87_006688</name>
</gene>
<dbReference type="PANTHER" id="PTHR35099">
    <property type="entry name" value="OS02G0182700 PROTEIN"/>
    <property type="match status" value="1"/>
</dbReference>
<evidence type="ECO:0000313" key="2">
    <source>
        <dbReference type="EMBL" id="KAK4756561.1"/>
    </source>
</evidence>
<dbReference type="Proteomes" id="UP001345219">
    <property type="component" value="Chromosome 6"/>
</dbReference>
<protein>
    <submittedName>
        <fullName evidence="2">Uncharacterized protein</fullName>
    </submittedName>
</protein>
<dbReference type="PANTHER" id="PTHR35099:SF2">
    <property type="entry name" value="OS02G0182700 PROTEIN"/>
    <property type="match status" value="1"/>
</dbReference>
<evidence type="ECO:0000313" key="3">
    <source>
        <dbReference type="Proteomes" id="UP001345219"/>
    </source>
</evidence>
<feature type="region of interest" description="Disordered" evidence="1">
    <location>
        <begin position="70"/>
        <end position="91"/>
    </location>
</feature>
<proteinExistence type="predicted"/>
<sequence>MVMKEDWVISAMVDSSMVAELLMRLKEAHDFNTIQILSTSARKATAAKLPPPRWGFRRSRSRLAFRVETASSGKGGDLRRNSPTTPLSWGAGTASTSCTGDCYEESDLSACGSSRSKVCRANDSTSLLSRKFKRMKELATLNSTFKDERWENENMKRKRSGVQAPPAVSSRMLLQVSDAYGEPDPVEKQYNSFILPDLNMVPCEDDHCS</sequence>
<comment type="caution">
    <text evidence="2">The sequence shown here is derived from an EMBL/GenBank/DDBJ whole genome shotgun (WGS) entry which is preliminary data.</text>
</comment>
<accession>A0AAN7JZ13</accession>
<dbReference type="AlphaFoldDB" id="A0AAN7JZ13"/>
<dbReference type="EMBL" id="JAXIOK010000013">
    <property type="protein sequence ID" value="KAK4756561.1"/>
    <property type="molecule type" value="Genomic_DNA"/>
</dbReference>
<evidence type="ECO:0000256" key="1">
    <source>
        <dbReference type="SAM" id="MobiDB-lite"/>
    </source>
</evidence>
<keyword evidence="3" id="KW-1185">Reference proteome</keyword>
<organism evidence="2 3">
    <name type="scientific">Trapa incisa</name>
    <dbReference type="NCBI Taxonomy" id="236973"/>
    <lineage>
        <taxon>Eukaryota</taxon>
        <taxon>Viridiplantae</taxon>
        <taxon>Streptophyta</taxon>
        <taxon>Embryophyta</taxon>
        <taxon>Tracheophyta</taxon>
        <taxon>Spermatophyta</taxon>
        <taxon>Magnoliopsida</taxon>
        <taxon>eudicotyledons</taxon>
        <taxon>Gunneridae</taxon>
        <taxon>Pentapetalae</taxon>
        <taxon>rosids</taxon>
        <taxon>malvids</taxon>
        <taxon>Myrtales</taxon>
        <taxon>Lythraceae</taxon>
        <taxon>Trapa</taxon>
    </lineage>
</organism>
<feature type="compositionally biased region" description="Polar residues" evidence="1">
    <location>
        <begin position="81"/>
        <end position="91"/>
    </location>
</feature>